<accession>A0ABV3Z660</accession>
<keyword evidence="3" id="KW-1185">Reference proteome</keyword>
<gene>
    <name evidence="2" type="ORF">ABFZ84_12160</name>
</gene>
<keyword evidence="1" id="KW-1133">Transmembrane helix</keyword>
<feature type="transmembrane region" description="Helical" evidence="1">
    <location>
        <begin position="6"/>
        <end position="27"/>
    </location>
</feature>
<reference evidence="2 3" key="1">
    <citation type="submission" date="2024-05" db="EMBL/GenBank/DDBJ databases">
        <title>Three bacterial strains, DH-69, EH-24, and ECK-19 isolated from coastal sediments.</title>
        <authorList>
            <person name="Ye Y.-Q."/>
            <person name="Du Z.-J."/>
        </authorList>
    </citation>
    <scope>NUCLEOTIDE SEQUENCE [LARGE SCALE GENOMIC DNA]</scope>
    <source>
        <strain evidence="2 3">ECK-19</strain>
    </source>
</reference>
<comment type="caution">
    <text evidence="2">The sequence shown here is derived from an EMBL/GenBank/DDBJ whole genome shotgun (WGS) entry which is preliminary data.</text>
</comment>
<protein>
    <submittedName>
        <fullName evidence="2">Uncharacterized protein</fullName>
    </submittedName>
</protein>
<sequence>MTGNLFIDSSISLLAIGSMVLLAWLMFRGPVPPITMKEAAGRLAFDEPDFQPLNWFIDCDGRSALVEGAGGEYALVSRLGVDLVTRRFPPGIALKTHLDGDGLTVFATDITTRSVRLCGPDAAQWASKLAPISDK</sequence>
<organism evidence="2 3">
    <name type="scientific">Hyphococcus lacteus</name>
    <dbReference type="NCBI Taxonomy" id="3143536"/>
    <lineage>
        <taxon>Bacteria</taxon>
        <taxon>Pseudomonadati</taxon>
        <taxon>Pseudomonadota</taxon>
        <taxon>Alphaproteobacteria</taxon>
        <taxon>Parvularculales</taxon>
        <taxon>Parvularculaceae</taxon>
        <taxon>Hyphococcus</taxon>
    </lineage>
</organism>
<keyword evidence="1" id="KW-0472">Membrane</keyword>
<evidence type="ECO:0000313" key="2">
    <source>
        <dbReference type="EMBL" id="MEX6634299.1"/>
    </source>
</evidence>
<proteinExistence type="predicted"/>
<keyword evidence="1" id="KW-0812">Transmembrane</keyword>
<dbReference type="Proteomes" id="UP001560685">
    <property type="component" value="Unassembled WGS sequence"/>
</dbReference>
<name>A0ABV3Z660_9PROT</name>
<evidence type="ECO:0000256" key="1">
    <source>
        <dbReference type="SAM" id="Phobius"/>
    </source>
</evidence>
<dbReference type="EMBL" id="JBEHZE010000001">
    <property type="protein sequence ID" value="MEX6634299.1"/>
    <property type="molecule type" value="Genomic_DNA"/>
</dbReference>
<dbReference type="RefSeq" id="WP_369314285.1">
    <property type="nucleotide sequence ID" value="NZ_JBEHZE010000001.1"/>
</dbReference>
<evidence type="ECO:0000313" key="3">
    <source>
        <dbReference type="Proteomes" id="UP001560685"/>
    </source>
</evidence>